<accession>A0A5B0M0Q5</accession>
<dbReference type="AlphaFoldDB" id="A0A5B0M0Q5"/>
<evidence type="ECO:0000313" key="2">
    <source>
        <dbReference type="Proteomes" id="UP000325313"/>
    </source>
</evidence>
<gene>
    <name evidence="1" type="ORF">PGTUg99_009388</name>
</gene>
<reference evidence="1 2" key="1">
    <citation type="submission" date="2019-05" db="EMBL/GenBank/DDBJ databases">
        <title>Emergence of the Ug99 lineage of the wheat stem rust pathogen through somatic hybridization.</title>
        <authorList>
            <person name="Li F."/>
            <person name="Upadhyaya N.M."/>
            <person name="Sperschneider J."/>
            <person name="Matny O."/>
            <person name="Nguyen-Phuc H."/>
            <person name="Mago R."/>
            <person name="Raley C."/>
            <person name="Miller M.E."/>
            <person name="Silverstein K.A.T."/>
            <person name="Henningsen E."/>
            <person name="Hirsch C.D."/>
            <person name="Visser B."/>
            <person name="Pretorius Z.A."/>
            <person name="Steffenson B.J."/>
            <person name="Schwessinger B."/>
            <person name="Dodds P.N."/>
            <person name="Figueroa M."/>
        </authorList>
    </citation>
    <scope>NUCLEOTIDE SEQUENCE [LARGE SCALE GENOMIC DNA]</scope>
    <source>
        <strain evidence="1 2">Ug99</strain>
    </source>
</reference>
<evidence type="ECO:0000313" key="1">
    <source>
        <dbReference type="EMBL" id="KAA1070131.1"/>
    </source>
</evidence>
<sequence>MSVGGLRSAQLGADIQFTEEVRGAPTHSKLLLPGSIGSCSRSYQCSHLNALPAGLPYLLETLGLDHKLGEYPNKSLAAASKANVGNSLSLIFHPCVNVWKRFLAYGRKNTQAID</sequence>
<dbReference type="Proteomes" id="UP000325313">
    <property type="component" value="Unassembled WGS sequence"/>
</dbReference>
<proteinExistence type="predicted"/>
<dbReference type="EMBL" id="VDEP01000484">
    <property type="protein sequence ID" value="KAA1070131.1"/>
    <property type="molecule type" value="Genomic_DNA"/>
</dbReference>
<organism evidence="1 2">
    <name type="scientific">Puccinia graminis f. sp. tritici</name>
    <dbReference type="NCBI Taxonomy" id="56615"/>
    <lineage>
        <taxon>Eukaryota</taxon>
        <taxon>Fungi</taxon>
        <taxon>Dikarya</taxon>
        <taxon>Basidiomycota</taxon>
        <taxon>Pucciniomycotina</taxon>
        <taxon>Pucciniomycetes</taxon>
        <taxon>Pucciniales</taxon>
        <taxon>Pucciniaceae</taxon>
        <taxon>Puccinia</taxon>
    </lineage>
</organism>
<comment type="caution">
    <text evidence="1">The sequence shown here is derived from an EMBL/GenBank/DDBJ whole genome shotgun (WGS) entry which is preliminary data.</text>
</comment>
<name>A0A5B0M0Q5_PUCGR</name>
<protein>
    <submittedName>
        <fullName evidence="1">Uncharacterized protein</fullName>
    </submittedName>
</protein>